<keyword evidence="8" id="KW-0472">Membrane</keyword>
<keyword evidence="4" id="KW-0547">Nucleotide-binding</keyword>
<name>A0A1L8TQF5_9ENTE</name>
<dbReference type="Gene3D" id="3.40.50.300">
    <property type="entry name" value="P-loop containing nucleotide triphosphate hydrolases"/>
    <property type="match status" value="1"/>
</dbReference>
<evidence type="ECO:0000259" key="9">
    <source>
        <dbReference type="PROSITE" id="PS50893"/>
    </source>
</evidence>
<keyword evidence="7" id="KW-0406">Ion transport</keyword>
<gene>
    <name evidence="10" type="ORF">RV04_GL000974</name>
</gene>
<dbReference type="CDD" id="cd03259">
    <property type="entry name" value="ABC_Carb_Solutes_like"/>
    <property type="match status" value="1"/>
</dbReference>
<dbReference type="GO" id="GO:0016020">
    <property type="term" value="C:membrane"/>
    <property type="evidence" value="ECO:0007669"/>
    <property type="project" value="InterPro"/>
</dbReference>
<keyword evidence="11" id="KW-1185">Reference proteome</keyword>
<evidence type="ECO:0000256" key="5">
    <source>
        <dbReference type="ARBA" id="ARBA00022840"/>
    </source>
</evidence>
<keyword evidence="3" id="KW-0410">Iron transport</keyword>
<dbReference type="GO" id="GO:0015408">
    <property type="term" value="F:ABC-type ferric iron transporter activity"/>
    <property type="evidence" value="ECO:0007669"/>
    <property type="project" value="InterPro"/>
</dbReference>
<evidence type="ECO:0000256" key="7">
    <source>
        <dbReference type="ARBA" id="ARBA00023065"/>
    </source>
</evidence>
<evidence type="ECO:0000256" key="4">
    <source>
        <dbReference type="ARBA" id="ARBA00022741"/>
    </source>
</evidence>
<dbReference type="InterPro" id="IPR050093">
    <property type="entry name" value="ABC_SmlMolc_Importer"/>
</dbReference>
<keyword evidence="1" id="KW-0813">Transport</keyword>
<accession>A0A1L8TQF5</accession>
<dbReference type="Proteomes" id="UP000182077">
    <property type="component" value="Unassembled WGS sequence"/>
</dbReference>
<dbReference type="SUPFAM" id="SSF52540">
    <property type="entry name" value="P-loop containing nucleoside triphosphate hydrolases"/>
    <property type="match status" value="1"/>
</dbReference>
<dbReference type="InterPro" id="IPR017871">
    <property type="entry name" value="ABC_transporter-like_CS"/>
</dbReference>
<dbReference type="STRING" id="249189.RV04_GL000974"/>
<keyword evidence="2" id="KW-1003">Cell membrane</keyword>
<evidence type="ECO:0000313" key="11">
    <source>
        <dbReference type="Proteomes" id="UP000182077"/>
    </source>
</evidence>
<comment type="caution">
    <text evidence="10">The sequence shown here is derived from an EMBL/GenBank/DDBJ whole genome shotgun (WGS) entry which is preliminary data.</text>
</comment>
<dbReference type="PANTHER" id="PTHR42781:SF4">
    <property type="entry name" value="SPERMIDINE_PUTRESCINE IMPORT ATP-BINDING PROTEIN POTA"/>
    <property type="match status" value="1"/>
</dbReference>
<proteinExistence type="predicted"/>
<dbReference type="InterPro" id="IPR003593">
    <property type="entry name" value="AAA+_ATPase"/>
</dbReference>
<evidence type="ECO:0000313" key="10">
    <source>
        <dbReference type="EMBL" id="OJG46546.1"/>
    </source>
</evidence>
<dbReference type="Pfam" id="PF00005">
    <property type="entry name" value="ABC_tran"/>
    <property type="match status" value="1"/>
</dbReference>
<dbReference type="InterPro" id="IPR027417">
    <property type="entry name" value="P-loop_NTPase"/>
</dbReference>
<dbReference type="InterPro" id="IPR015853">
    <property type="entry name" value="ABC_transpr_FbpC"/>
</dbReference>
<sequence length="310" mass="34758">MSFDIFDGEVIALFGPSGVGKTSLLKMIAGIQPVKKGTIQFNNDCAQSDAVLVFQDFWLFPHMTVSENIAFGLKARKISKSVITQKIAQMMGAFDLQGVENQYPDQLSGGQKQRVALARAIALEPKLLLLDEPFANLDSHLKDSMRQYLIELKKKYQFGIIMVTHDREEAFHLADRMIMLLDGQIKQDAPPKVIYRYPKSQQIANAIGEYNFVKGTSKNNSFYLNGKEIKVLNPEEISDRSMLYIPSNTKIKFVEEGISCKINSIDWTPNGQRVYAEIAGIGCLLTNFSSQPISKEVAIQFEEPLLVVNP</sequence>
<organism evidence="10 11">
    <name type="scientific">Enterococcus hermanniensis</name>
    <dbReference type="NCBI Taxonomy" id="249189"/>
    <lineage>
        <taxon>Bacteria</taxon>
        <taxon>Bacillati</taxon>
        <taxon>Bacillota</taxon>
        <taxon>Bacilli</taxon>
        <taxon>Lactobacillales</taxon>
        <taxon>Enterococcaceae</taxon>
        <taxon>Enterococcus</taxon>
    </lineage>
</organism>
<dbReference type="PROSITE" id="PS00211">
    <property type="entry name" value="ABC_TRANSPORTER_1"/>
    <property type="match status" value="1"/>
</dbReference>
<dbReference type="GO" id="GO:0005524">
    <property type="term" value="F:ATP binding"/>
    <property type="evidence" value="ECO:0007669"/>
    <property type="project" value="UniProtKB-KW"/>
</dbReference>
<dbReference type="InterPro" id="IPR003439">
    <property type="entry name" value="ABC_transporter-like_ATP-bd"/>
</dbReference>
<dbReference type="PANTHER" id="PTHR42781">
    <property type="entry name" value="SPERMIDINE/PUTRESCINE IMPORT ATP-BINDING PROTEIN POTA"/>
    <property type="match status" value="1"/>
</dbReference>
<dbReference type="SMART" id="SM00382">
    <property type="entry name" value="AAA"/>
    <property type="match status" value="1"/>
</dbReference>
<reference evidence="10 11" key="1">
    <citation type="submission" date="2014-12" db="EMBL/GenBank/DDBJ databases">
        <title>Draft genome sequences of 29 type strains of Enterococci.</title>
        <authorList>
            <person name="Zhong Z."/>
            <person name="Sun Z."/>
            <person name="Liu W."/>
            <person name="Zhang W."/>
            <person name="Zhang H."/>
        </authorList>
    </citation>
    <scope>NUCLEOTIDE SEQUENCE [LARGE SCALE GENOMIC DNA]</scope>
    <source>
        <strain evidence="10 11">DSM 17122</strain>
    </source>
</reference>
<dbReference type="GO" id="GO:0016887">
    <property type="term" value="F:ATP hydrolysis activity"/>
    <property type="evidence" value="ECO:0007669"/>
    <property type="project" value="InterPro"/>
</dbReference>
<evidence type="ECO:0000256" key="8">
    <source>
        <dbReference type="ARBA" id="ARBA00023136"/>
    </source>
</evidence>
<evidence type="ECO:0000256" key="1">
    <source>
        <dbReference type="ARBA" id="ARBA00022448"/>
    </source>
</evidence>
<dbReference type="AlphaFoldDB" id="A0A1L8TQF5"/>
<feature type="domain" description="ABC transporter" evidence="9">
    <location>
        <begin position="1"/>
        <end position="207"/>
    </location>
</feature>
<evidence type="ECO:0000256" key="2">
    <source>
        <dbReference type="ARBA" id="ARBA00022475"/>
    </source>
</evidence>
<keyword evidence="6" id="KW-0408">Iron</keyword>
<keyword evidence="5" id="KW-0067">ATP-binding</keyword>
<dbReference type="PROSITE" id="PS50893">
    <property type="entry name" value="ABC_TRANSPORTER_2"/>
    <property type="match status" value="1"/>
</dbReference>
<evidence type="ECO:0000256" key="3">
    <source>
        <dbReference type="ARBA" id="ARBA00022496"/>
    </source>
</evidence>
<evidence type="ECO:0000256" key="6">
    <source>
        <dbReference type="ARBA" id="ARBA00023004"/>
    </source>
</evidence>
<protein>
    <recommendedName>
        <fullName evidence="9">ABC transporter domain-containing protein</fullName>
    </recommendedName>
</protein>
<dbReference type="EMBL" id="JXKQ01000002">
    <property type="protein sequence ID" value="OJG46546.1"/>
    <property type="molecule type" value="Genomic_DNA"/>
</dbReference>